<dbReference type="RefSeq" id="XP_070336263.1">
    <property type="nucleotide sequence ID" value="XM_070480162.1"/>
</dbReference>
<evidence type="ECO:0000313" key="3">
    <source>
        <dbReference type="RefSeq" id="XP_070336263.1"/>
    </source>
</evidence>
<dbReference type="Proteomes" id="UP001652640">
    <property type="component" value="Chromosome 18"/>
</dbReference>
<evidence type="ECO:0000256" key="1">
    <source>
        <dbReference type="SAM" id="MobiDB-lite"/>
    </source>
</evidence>
<name>A0ABM4J869_ODOVR</name>
<accession>A0ABM4J869</accession>
<sequence length="251" mass="25836">MFTPILSEESDLEKLTGQEHTVYPPENTSVYTSPNKDCIHIYLVLSTEQGGGAAGGLGLGGSAGRGRPTSGWRSRRGTVGRQGEALPHALGLPAAGAAGRGAQAASLSRPLPRWPARSRSLLLPREQTGTHPTSPAAAAPPHALTCISLTSHLMAASGAGRAPAGGQAGAWAGRTRRGMLRAPAREAAAAAAVRARGLGRDEGRRAAPPSRPDTDRGDPALPELDWMPGLGGSSARSGERRPCQARAIPDH</sequence>
<dbReference type="GeneID" id="139039413"/>
<feature type="region of interest" description="Disordered" evidence="1">
    <location>
        <begin position="58"/>
        <end position="82"/>
    </location>
</feature>
<evidence type="ECO:0000313" key="2">
    <source>
        <dbReference type="Proteomes" id="UP001652640"/>
    </source>
</evidence>
<keyword evidence="2" id="KW-1185">Reference proteome</keyword>
<gene>
    <name evidence="3" type="primary">LOC139039413</name>
</gene>
<feature type="compositionally biased region" description="Basic and acidic residues" evidence="1">
    <location>
        <begin position="237"/>
        <end position="251"/>
    </location>
</feature>
<reference evidence="2" key="1">
    <citation type="journal article" date="2022" name="J. Hered.">
        <title>A De Novo Chromosome-Level Genome Assembly of the White-Tailed Deer, Odocoileus Virginianus.</title>
        <authorList>
            <person name="London E.W."/>
            <person name="Roca A.L."/>
            <person name="Novakofski J.E."/>
            <person name="Mateus-Pinilla N.E."/>
        </authorList>
    </citation>
    <scope>NUCLEOTIDE SEQUENCE [LARGE SCALE GENOMIC DNA]</scope>
</reference>
<reference evidence="3" key="2">
    <citation type="submission" date="2025-08" db="UniProtKB">
        <authorList>
            <consortium name="RefSeq"/>
        </authorList>
    </citation>
    <scope>IDENTIFICATION</scope>
    <source>
        <tissue evidence="3">Tongue muscle</tissue>
    </source>
</reference>
<proteinExistence type="predicted"/>
<organism evidence="2 3">
    <name type="scientific">Odocoileus virginianus</name>
    <name type="common">White-tailed deer</name>
    <dbReference type="NCBI Taxonomy" id="9874"/>
    <lineage>
        <taxon>Eukaryota</taxon>
        <taxon>Metazoa</taxon>
        <taxon>Chordata</taxon>
        <taxon>Craniata</taxon>
        <taxon>Vertebrata</taxon>
        <taxon>Euteleostomi</taxon>
        <taxon>Mammalia</taxon>
        <taxon>Eutheria</taxon>
        <taxon>Laurasiatheria</taxon>
        <taxon>Artiodactyla</taxon>
        <taxon>Ruminantia</taxon>
        <taxon>Pecora</taxon>
        <taxon>Cervidae</taxon>
        <taxon>Odocoileinae</taxon>
        <taxon>Odocoileus</taxon>
    </lineage>
</organism>
<protein>
    <submittedName>
        <fullName evidence="3">Collagen alpha-2(I) chain-like</fullName>
    </submittedName>
</protein>
<feature type="region of interest" description="Disordered" evidence="1">
    <location>
        <begin position="192"/>
        <end position="251"/>
    </location>
</feature>